<evidence type="ECO:0000256" key="4">
    <source>
        <dbReference type="ARBA" id="ARBA00022670"/>
    </source>
</evidence>
<dbReference type="Gene3D" id="2.60.40.1730">
    <property type="entry name" value="tricorn interacting facor f3 domain"/>
    <property type="match status" value="1"/>
</dbReference>
<dbReference type="SUPFAM" id="SSF63737">
    <property type="entry name" value="Leukotriene A4 hydrolase N-terminal domain"/>
    <property type="match status" value="1"/>
</dbReference>
<dbReference type="InterPro" id="IPR001930">
    <property type="entry name" value="Peptidase_M1"/>
</dbReference>
<dbReference type="PROSITE" id="PS00018">
    <property type="entry name" value="EF_HAND_1"/>
    <property type="match status" value="1"/>
</dbReference>
<evidence type="ECO:0000256" key="18">
    <source>
        <dbReference type="SAM" id="Coils"/>
    </source>
</evidence>
<dbReference type="KEGG" id="sre:PTSG_07741"/>
<evidence type="ECO:0000256" key="12">
    <source>
        <dbReference type="ARBA" id="ARBA00023136"/>
    </source>
</evidence>
<dbReference type="GO" id="GO:0005737">
    <property type="term" value="C:cytoplasm"/>
    <property type="evidence" value="ECO:0007669"/>
    <property type="project" value="TreeGrafter"/>
</dbReference>
<dbReference type="GO" id="GO:0043171">
    <property type="term" value="P:peptide catabolic process"/>
    <property type="evidence" value="ECO:0007669"/>
    <property type="project" value="TreeGrafter"/>
</dbReference>
<protein>
    <recommendedName>
        <fullName evidence="17">Aminopeptidase</fullName>
        <ecNumber evidence="17">3.4.11.-</ecNumber>
    </recommendedName>
</protein>
<evidence type="ECO:0000256" key="5">
    <source>
        <dbReference type="ARBA" id="ARBA00022692"/>
    </source>
</evidence>
<keyword evidence="7 17" id="KW-0378">Hydrolase</keyword>
<dbReference type="Pfam" id="PF17900">
    <property type="entry name" value="Peptidase_M1_N"/>
    <property type="match status" value="1"/>
</dbReference>
<dbReference type="InterPro" id="IPR042097">
    <property type="entry name" value="Aminopeptidase_N-like_N_sf"/>
</dbReference>
<evidence type="ECO:0000256" key="14">
    <source>
        <dbReference type="PIRSR" id="PIRSR634016-1"/>
    </source>
</evidence>
<evidence type="ECO:0000256" key="15">
    <source>
        <dbReference type="PIRSR" id="PIRSR634016-3"/>
    </source>
</evidence>
<dbReference type="GO" id="GO:0016020">
    <property type="term" value="C:membrane"/>
    <property type="evidence" value="ECO:0007669"/>
    <property type="project" value="UniProtKB-SubCell"/>
</dbReference>
<dbReference type="InterPro" id="IPR034016">
    <property type="entry name" value="M1_APN-typ"/>
</dbReference>
<comment type="subcellular location">
    <subcellularLocation>
        <location evidence="1">Membrane</location>
        <topology evidence="1">Single-pass type II membrane protein</topology>
    </subcellularLocation>
</comment>
<evidence type="ECO:0000259" key="21">
    <source>
        <dbReference type="Pfam" id="PF17900"/>
    </source>
</evidence>
<dbReference type="MEROPS" id="M01.010"/>
<keyword evidence="9" id="KW-0735">Signal-anchor</keyword>
<feature type="site" description="Transition state stabilizer" evidence="16">
    <location>
        <position position="459"/>
    </location>
</feature>
<keyword evidence="8 15" id="KW-0862">Zinc</keyword>
<dbReference type="InterPro" id="IPR024571">
    <property type="entry name" value="ERAP1-like_C_dom"/>
</dbReference>
<keyword evidence="12 17" id="KW-0472">Membrane</keyword>
<dbReference type="CDD" id="cd09601">
    <property type="entry name" value="M1_APN-Q_like"/>
    <property type="match status" value="1"/>
</dbReference>
<dbReference type="GO" id="GO:0070006">
    <property type="term" value="F:metalloaminopeptidase activity"/>
    <property type="evidence" value="ECO:0007669"/>
    <property type="project" value="TreeGrafter"/>
</dbReference>
<dbReference type="SUPFAM" id="SSF55486">
    <property type="entry name" value="Metalloproteases ('zincins'), catalytic domain"/>
    <property type="match status" value="1"/>
</dbReference>
<evidence type="ECO:0000313" key="22">
    <source>
        <dbReference type="EMBL" id="EGD76628.1"/>
    </source>
</evidence>
<dbReference type="InterPro" id="IPR045357">
    <property type="entry name" value="Aminopeptidase_N-like_N"/>
</dbReference>
<evidence type="ECO:0000313" key="23">
    <source>
        <dbReference type="Proteomes" id="UP000007799"/>
    </source>
</evidence>
<keyword evidence="13" id="KW-0325">Glycoprotein</keyword>
<sequence>MARDAAYQDERAWITAEDAARRHEKTKCCTLWYWKNLDRMNYVYLIAFTTLIAIILAGALTAHKRSSRPAWDVDRLPTTVKPMTYNITLTPSIEHLNVSGAVDITVNVTAMSKFIVLHAFEMDITGYSVLDLSNNGVVDIKELTTANELLALHPTSPIVPGLYSLHFDFTYNVTGDLAGLYKSTYTTAAGQNRTILTTQMEALDARKAFPCFDEPGFKAEFTIATYKPAGYIALSNMPPAVDVPQAQAGVVHFQSTPRMSTYLVALVICDFVSIADTTTSNVPIRVFAPADQIQDAPFSLSVATRVLEYYESVFGIPYALPKLDLIAIPDFAAGAMENWGLVTYRETALLYNGTQSAASDQQWVALVVAHELAHQWFGNLVTMEWWNDLWLNEGFATFMETAGVAHLFPDWEMWHQFPADTREVARAADSVTGTHALHSPADEVISRNDIDARFDTISYEKGGSVLRMLEQVIGSTELFGALQLYMNTYKYSNAVSEQLWQSIDISIKALLYNGTQSAASDQQWVALVVAHELYVEVEAGWRFVAGCSVDLPYNVTQFMTSWSSKAGYPIVSVQPATNTSVAVSQHRFTAPSVSAPDTTWIVPLTVTPLSRRSINTCARAYHWPPTADAQQYHVNLTAACMLGGSGDALLANVGGDGYYRVNYTQDNWAALTRAVLDGSASSPLTDLDATTLLNDAFAMHFFNLIDYSVPLELLDAARNSSRHHYSVVIAMISAVNHIGRLMESDAELAALNAYAANLLPSVLANLTTDNIAQRQDHVSALLQGDVLHFACRAGNPIRSTVSQLFDAFVATGTAPHADILDAVLSEGVRSARPGATDAVWNLYETTTVAAVKDTCLAALASSTDPDQLNALIAEAFSSGGRIREQDRDVVLRVIGRRSRVGANTVWQFVKNNIDEIPSLPRVLGVIASRMSTEEEANDLKRTLDANKDAVDSLSKQVLVEQVRVQSNWRKHNAQGVLAWLTSHM</sequence>
<evidence type="ECO:0000256" key="17">
    <source>
        <dbReference type="RuleBase" id="RU364040"/>
    </source>
</evidence>
<evidence type="ECO:0000256" key="3">
    <source>
        <dbReference type="ARBA" id="ARBA00022438"/>
    </source>
</evidence>
<evidence type="ECO:0000256" key="1">
    <source>
        <dbReference type="ARBA" id="ARBA00004606"/>
    </source>
</evidence>
<dbReference type="GO" id="GO:0042277">
    <property type="term" value="F:peptide binding"/>
    <property type="evidence" value="ECO:0007669"/>
    <property type="project" value="TreeGrafter"/>
</dbReference>
<feature type="active site" description="Proton acceptor" evidence="14">
    <location>
        <position position="371"/>
    </location>
</feature>
<evidence type="ECO:0000256" key="8">
    <source>
        <dbReference type="ARBA" id="ARBA00022833"/>
    </source>
</evidence>
<feature type="domain" description="Aminopeptidase N-like N-terminal" evidence="21">
    <location>
        <begin position="81"/>
        <end position="263"/>
    </location>
</feature>
<evidence type="ECO:0000256" key="6">
    <source>
        <dbReference type="ARBA" id="ARBA00022723"/>
    </source>
</evidence>
<dbReference type="OrthoDB" id="6750768at2759"/>
<dbReference type="Gene3D" id="1.10.390.10">
    <property type="entry name" value="Neutral Protease Domain 2"/>
    <property type="match status" value="1"/>
</dbReference>
<evidence type="ECO:0000256" key="11">
    <source>
        <dbReference type="ARBA" id="ARBA00023049"/>
    </source>
</evidence>
<dbReference type="Pfam" id="PF01433">
    <property type="entry name" value="Peptidase_M1"/>
    <property type="match status" value="1"/>
</dbReference>
<feature type="binding site" evidence="15">
    <location>
        <position position="374"/>
    </location>
    <ligand>
        <name>Zn(2+)</name>
        <dbReference type="ChEBI" id="CHEBI:29105"/>
        <note>catalytic</note>
    </ligand>
</feature>
<name>F2UHM9_SALR5</name>
<keyword evidence="3 17" id="KW-0031">Aminopeptidase</keyword>
<comment type="cofactor">
    <cofactor evidence="15 17">
        <name>Zn(2+)</name>
        <dbReference type="ChEBI" id="CHEBI:29105"/>
    </cofactor>
    <text evidence="15 17">Binds 1 zinc ion per subunit.</text>
</comment>
<dbReference type="AlphaFoldDB" id="F2UHM9"/>
<feature type="binding site" evidence="15">
    <location>
        <position position="393"/>
    </location>
    <ligand>
        <name>Zn(2+)</name>
        <dbReference type="ChEBI" id="CHEBI:29105"/>
        <note>catalytic</note>
    </ligand>
</feature>
<dbReference type="GO" id="GO:0008270">
    <property type="term" value="F:zinc ion binding"/>
    <property type="evidence" value="ECO:0007669"/>
    <property type="project" value="UniProtKB-UniRule"/>
</dbReference>
<dbReference type="Proteomes" id="UP000007799">
    <property type="component" value="Unassembled WGS sequence"/>
</dbReference>
<dbReference type="PANTHER" id="PTHR11533">
    <property type="entry name" value="PROTEASE M1 ZINC METALLOPROTEASE"/>
    <property type="match status" value="1"/>
</dbReference>
<feature type="coiled-coil region" evidence="18">
    <location>
        <begin position="929"/>
        <end position="956"/>
    </location>
</feature>
<dbReference type="Pfam" id="PF11838">
    <property type="entry name" value="ERAP1_C"/>
    <property type="match status" value="1"/>
</dbReference>
<feature type="domain" description="Peptidase M1 membrane alanine aminopeptidase" evidence="19">
    <location>
        <begin position="298"/>
        <end position="504"/>
    </location>
</feature>
<dbReference type="InterPro" id="IPR050344">
    <property type="entry name" value="Peptidase_M1_aminopeptidases"/>
</dbReference>
<dbReference type="EMBL" id="GL832974">
    <property type="protein sequence ID" value="EGD76628.1"/>
    <property type="molecule type" value="Genomic_DNA"/>
</dbReference>
<evidence type="ECO:0000256" key="9">
    <source>
        <dbReference type="ARBA" id="ARBA00022968"/>
    </source>
</evidence>
<feature type="domain" description="ERAP1-like C-terminal" evidence="20">
    <location>
        <begin position="649"/>
        <end position="953"/>
    </location>
</feature>
<dbReference type="STRING" id="946362.F2UHM9"/>
<dbReference type="InterPro" id="IPR027268">
    <property type="entry name" value="Peptidase_M4/M1_CTD_sf"/>
</dbReference>
<dbReference type="FunFam" id="1.10.390.10:FF:000006">
    <property type="entry name" value="Puromycin-sensitive aminopeptidase"/>
    <property type="match status" value="1"/>
</dbReference>
<reference evidence="22" key="1">
    <citation type="submission" date="2009-08" db="EMBL/GenBank/DDBJ databases">
        <title>Annotation of Salpingoeca rosetta.</title>
        <authorList>
            <consortium name="The Broad Institute Genome Sequencing Platform"/>
            <person name="Russ C."/>
            <person name="Cuomo C."/>
            <person name="Burger G."/>
            <person name="Gray M.W."/>
            <person name="Holland P.W.H."/>
            <person name="King N."/>
            <person name="Lang F.B.F."/>
            <person name="Roger A.J."/>
            <person name="Ruiz-Trillo I."/>
            <person name="Young S.K."/>
            <person name="Zeng Q."/>
            <person name="Gargeya S."/>
            <person name="Alvarado L."/>
            <person name="Berlin A."/>
            <person name="Chapman S.B."/>
            <person name="Chen Z."/>
            <person name="Freedman E."/>
            <person name="Gellesch M."/>
            <person name="Goldberg J."/>
            <person name="Griggs A."/>
            <person name="Gujja S."/>
            <person name="Heilman E."/>
            <person name="Heiman D."/>
            <person name="Howarth C."/>
            <person name="Mehta T."/>
            <person name="Neiman D."/>
            <person name="Pearson M."/>
            <person name="Roberts A."/>
            <person name="Saif S."/>
            <person name="Shea T."/>
            <person name="Shenoy N."/>
            <person name="Sisk P."/>
            <person name="Stolte C."/>
            <person name="Sykes S."/>
            <person name="White J."/>
            <person name="Yandava C."/>
            <person name="Haas B."/>
            <person name="Nusbaum C."/>
            <person name="Birren B."/>
        </authorList>
    </citation>
    <scope>NUCLEOTIDE SEQUENCE [LARGE SCALE GENOMIC DNA]</scope>
    <source>
        <strain evidence="22">ATCC 50818</strain>
    </source>
</reference>
<gene>
    <name evidence="22" type="ORF">PTSG_07741</name>
</gene>
<keyword evidence="18" id="KW-0175">Coiled coil</keyword>
<feature type="transmembrane region" description="Helical" evidence="17">
    <location>
        <begin position="42"/>
        <end position="62"/>
    </location>
</feature>
<feature type="binding site" evidence="15">
    <location>
        <position position="370"/>
    </location>
    <ligand>
        <name>Zn(2+)</name>
        <dbReference type="ChEBI" id="CHEBI:29105"/>
        <note>catalytic</note>
    </ligand>
</feature>
<evidence type="ECO:0000259" key="19">
    <source>
        <dbReference type="Pfam" id="PF01433"/>
    </source>
</evidence>
<dbReference type="GeneID" id="16072101"/>
<dbReference type="Gene3D" id="1.25.50.20">
    <property type="match status" value="1"/>
</dbReference>
<evidence type="ECO:0000256" key="7">
    <source>
        <dbReference type="ARBA" id="ARBA00022801"/>
    </source>
</evidence>
<dbReference type="FunFam" id="2.60.40.1730:FF:000001">
    <property type="entry name" value="Leucyl-cystinyl aminopeptidase"/>
    <property type="match status" value="1"/>
</dbReference>
<dbReference type="GO" id="GO:0005615">
    <property type="term" value="C:extracellular space"/>
    <property type="evidence" value="ECO:0007669"/>
    <property type="project" value="TreeGrafter"/>
</dbReference>
<evidence type="ECO:0000256" key="16">
    <source>
        <dbReference type="PIRSR" id="PIRSR634016-4"/>
    </source>
</evidence>
<keyword evidence="23" id="KW-1185">Reference proteome</keyword>
<comment type="similarity">
    <text evidence="2 17">Belongs to the peptidase M1 family.</text>
</comment>
<evidence type="ECO:0000256" key="2">
    <source>
        <dbReference type="ARBA" id="ARBA00010136"/>
    </source>
</evidence>
<evidence type="ECO:0000259" key="20">
    <source>
        <dbReference type="Pfam" id="PF11838"/>
    </source>
</evidence>
<keyword evidence="5 17" id="KW-0812">Transmembrane</keyword>
<dbReference type="InterPro" id="IPR018247">
    <property type="entry name" value="EF_Hand_1_Ca_BS"/>
</dbReference>
<evidence type="ECO:0000256" key="10">
    <source>
        <dbReference type="ARBA" id="ARBA00022989"/>
    </source>
</evidence>
<dbReference type="PANTHER" id="PTHR11533:SF299">
    <property type="entry name" value="AMINOPEPTIDASE"/>
    <property type="match status" value="1"/>
</dbReference>
<keyword evidence="6 15" id="KW-0479">Metal-binding</keyword>
<dbReference type="Gene3D" id="2.60.40.1910">
    <property type="match status" value="1"/>
</dbReference>
<dbReference type="RefSeq" id="XP_004991542.1">
    <property type="nucleotide sequence ID" value="XM_004991485.1"/>
</dbReference>
<dbReference type="InterPro" id="IPR014782">
    <property type="entry name" value="Peptidase_M1_dom"/>
</dbReference>
<keyword evidence="11 17" id="KW-0482">Metalloprotease</keyword>
<dbReference type="PRINTS" id="PR00756">
    <property type="entry name" value="ALADIPTASE"/>
</dbReference>
<dbReference type="GO" id="GO:0006508">
    <property type="term" value="P:proteolysis"/>
    <property type="evidence" value="ECO:0007669"/>
    <property type="project" value="UniProtKB-KW"/>
</dbReference>
<keyword evidence="4 17" id="KW-0645">Protease</keyword>
<dbReference type="eggNOG" id="KOG1046">
    <property type="taxonomic scope" value="Eukaryota"/>
</dbReference>
<dbReference type="EC" id="3.4.11.-" evidence="17"/>
<evidence type="ECO:0000256" key="13">
    <source>
        <dbReference type="ARBA" id="ARBA00023180"/>
    </source>
</evidence>
<dbReference type="InParanoid" id="F2UHM9"/>
<accession>F2UHM9</accession>
<proteinExistence type="inferred from homology"/>
<organism evidence="23">
    <name type="scientific">Salpingoeca rosetta (strain ATCC 50818 / BSB-021)</name>
    <dbReference type="NCBI Taxonomy" id="946362"/>
    <lineage>
        <taxon>Eukaryota</taxon>
        <taxon>Choanoflagellata</taxon>
        <taxon>Craspedida</taxon>
        <taxon>Salpingoecidae</taxon>
        <taxon>Salpingoeca</taxon>
    </lineage>
</organism>
<keyword evidence="10 17" id="KW-1133">Transmembrane helix</keyword>